<name>A0AAF1JYQ0_9PROT</name>
<comment type="caution">
    <text evidence="1">The sequence shown here is derived from an EMBL/GenBank/DDBJ whole genome shotgun (WGS) entry which is preliminary data.</text>
</comment>
<dbReference type="Proteomes" id="UP001196068">
    <property type="component" value="Unassembled WGS sequence"/>
</dbReference>
<dbReference type="EMBL" id="JAAEDH010000007">
    <property type="protein sequence ID" value="MBR0655088.1"/>
    <property type="molecule type" value="Genomic_DNA"/>
</dbReference>
<evidence type="ECO:0000313" key="1">
    <source>
        <dbReference type="EMBL" id="MBR0655088.1"/>
    </source>
</evidence>
<gene>
    <name evidence="1" type="ORF">GXW79_08345</name>
</gene>
<accession>A0AAF1JYQ0</accession>
<sequence>MTNVVPARIAERPASVPVDFTLAVDMDERAVLYPAGKSITRVNMSAAEGGIAFDAVFAFNEARTPPRFMVLELDDAREFGRRLVDAVYQARPQNAITETMRIGITVHTNGFHLQIGDVAAPTELFVGLGSIWRFTQTVLRAVDRLSPVESH</sequence>
<protein>
    <submittedName>
        <fullName evidence="1">Uncharacterized protein</fullName>
    </submittedName>
</protein>
<keyword evidence="2" id="KW-1185">Reference proteome</keyword>
<organism evidence="1 2">
    <name type="scientific">Plastoroseomonas arctica</name>
    <dbReference type="NCBI Taxonomy" id="1509237"/>
    <lineage>
        <taxon>Bacteria</taxon>
        <taxon>Pseudomonadati</taxon>
        <taxon>Pseudomonadota</taxon>
        <taxon>Alphaproteobacteria</taxon>
        <taxon>Acetobacterales</taxon>
        <taxon>Acetobacteraceae</taxon>
        <taxon>Plastoroseomonas</taxon>
    </lineage>
</organism>
<dbReference type="RefSeq" id="WP_211873918.1">
    <property type="nucleotide sequence ID" value="NZ_JAAEDH010000007.1"/>
</dbReference>
<reference evidence="1" key="1">
    <citation type="submission" date="2020-01" db="EMBL/GenBank/DDBJ databases">
        <authorList>
            <person name="Rat A."/>
        </authorList>
    </citation>
    <scope>NUCLEOTIDE SEQUENCE</scope>
    <source>
        <strain evidence="1">LMG 28251</strain>
    </source>
</reference>
<reference evidence="1" key="2">
    <citation type="journal article" date="2021" name="Syst. Appl. Microbiol.">
        <title>Roseomonas hellenica sp. nov., isolated from roots of wild-growing Alkanna tinctoria.</title>
        <authorList>
            <person name="Rat A."/>
            <person name="Naranjo H.D."/>
            <person name="Lebbe L."/>
            <person name="Cnockaert M."/>
            <person name="Krigas N."/>
            <person name="Grigoriadou K."/>
            <person name="Maloupa E."/>
            <person name="Willems A."/>
        </authorList>
    </citation>
    <scope>NUCLEOTIDE SEQUENCE</scope>
    <source>
        <strain evidence="1">LMG 28251</strain>
    </source>
</reference>
<proteinExistence type="predicted"/>
<dbReference type="AlphaFoldDB" id="A0AAF1JYQ0"/>
<evidence type="ECO:0000313" key="2">
    <source>
        <dbReference type="Proteomes" id="UP001196068"/>
    </source>
</evidence>